<dbReference type="OrthoDB" id="9805316at2"/>
<dbReference type="SFLD" id="SFLDG01017">
    <property type="entry name" value="Polyprenyl_Transferase_Like"/>
    <property type="match status" value="1"/>
</dbReference>
<dbReference type="EMBL" id="FMXA01000008">
    <property type="protein sequence ID" value="SDA47934.1"/>
    <property type="molecule type" value="Genomic_DNA"/>
</dbReference>
<evidence type="ECO:0000256" key="3">
    <source>
        <dbReference type="ARBA" id="ARBA00012439"/>
    </source>
</evidence>
<dbReference type="EC" id="2.5.1.10" evidence="3"/>
<dbReference type="PANTHER" id="PTHR43281:SF1">
    <property type="entry name" value="FARNESYL DIPHOSPHATE SYNTHASE"/>
    <property type="match status" value="1"/>
</dbReference>
<evidence type="ECO:0000256" key="6">
    <source>
        <dbReference type="ARBA" id="ARBA00022723"/>
    </source>
</evidence>
<dbReference type="GO" id="GO:0004337">
    <property type="term" value="F:(2E,6E)-farnesyl diphosphate synthase activity"/>
    <property type="evidence" value="ECO:0007669"/>
    <property type="project" value="UniProtKB-EC"/>
</dbReference>
<dbReference type="SUPFAM" id="SSF48576">
    <property type="entry name" value="Terpenoid synthases"/>
    <property type="match status" value="1"/>
</dbReference>
<comment type="similarity">
    <text evidence="2 12">Belongs to the FPP/GGPP synthase family.</text>
</comment>
<organism evidence="13 14">
    <name type="scientific">Allisonella histaminiformans</name>
    <dbReference type="NCBI Taxonomy" id="209880"/>
    <lineage>
        <taxon>Bacteria</taxon>
        <taxon>Bacillati</taxon>
        <taxon>Bacillota</taxon>
        <taxon>Negativicutes</taxon>
        <taxon>Veillonellales</taxon>
        <taxon>Veillonellaceae</taxon>
        <taxon>Allisonella</taxon>
    </lineage>
</organism>
<evidence type="ECO:0000256" key="7">
    <source>
        <dbReference type="ARBA" id="ARBA00022842"/>
    </source>
</evidence>
<keyword evidence="7" id="KW-0460">Magnesium</keyword>
<evidence type="ECO:0000313" key="14">
    <source>
        <dbReference type="Proteomes" id="UP000199689"/>
    </source>
</evidence>
<sequence length="293" mass="32139">MNVQNVLKEKQKIINEHLSALLVSDSPSHHTLYQAMNYSLLAGGKRIRPTLFLLVLDMLGVNSSLYLDIACAIECIHTYSLIHDDLPCMDNDDYRRGRLTNHKVFGPAMATLAGDGLLTYAFELLTSGSQISPIKQSRLVYILAKAAGPSGMVGGQAQDIESENRKQTVEELKFMDSCKTGCMLTSPVDMASVLADCEKTEYDALHSFSVHLGLLFQITDDLLDATSSLETMGKKAGQDEKLDKSTYVSELGIDGARQMAEKEASAAVEALNIFGEKAWALQGLIPYILNRKK</sequence>
<dbReference type="STRING" id="209880.SAMN02910343_00806"/>
<evidence type="ECO:0000256" key="2">
    <source>
        <dbReference type="ARBA" id="ARBA00006706"/>
    </source>
</evidence>
<evidence type="ECO:0000313" key="13">
    <source>
        <dbReference type="EMBL" id="SDA47934.1"/>
    </source>
</evidence>
<dbReference type="PANTHER" id="PTHR43281">
    <property type="entry name" value="FARNESYL DIPHOSPHATE SYNTHASE"/>
    <property type="match status" value="1"/>
</dbReference>
<comment type="cofactor">
    <cofactor evidence="1">
        <name>Mg(2+)</name>
        <dbReference type="ChEBI" id="CHEBI:18420"/>
    </cofactor>
</comment>
<dbReference type="GO" id="GO:0046872">
    <property type="term" value="F:metal ion binding"/>
    <property type="evidence" value="ECO:0007669"/>
    <property type="project" value="UniProtKB-KW"/>
</dbReference>
<accession>A0A1G5VQE2</accession>
<dbReference type="InterPro" id="IPR033749">
    <property type="entry name" value="Polyprenyl_synt_CS"/>
</dbReference>
<reference evidence="13 14" key="1">
    <citation type="submission" date="2016-10" db="EMBL/GenBank/DDBJ databases">
        <authorList>
            <person name="de Groot N.N."/>
        </authorList>
    </citation>
    <scope>NUCLEOTIDE SEQUENCE [LARGE SCALE GENOMIC DNA]</scope>
    <source>
        <strain evidence="13 14">DSM 15230</strain>
    </source>
</reference>
<dbReference type="NCBIfam" id="NF045485">
    <property type="entry name" value="FPPsyn"/>
    <property type="match status" value="1"/>
</dbReference>
<evidence type="ECO:0000256" key="9">
    <source>
        <dbReference type="ARBA" id="ARBA00032380"/>
    </source>
</evidence>
<dbReference type="InterPro" id="IPR053378">
    <property type="entry name" value="Prenyl_diphosphate_synthase"/>
</dbReference>
<evidence type="ECO:0000256" key="5">
    <source>
        <dbReference type="ARBA" id="ARBA00022679"/>
    </source>
</evidence>
<dbReference type="AlphaFoldDB" id="A0A1G5VQE2"/>
<evidence type="ECO:0000256" key="11">
    <source>
        <dbReference type="ARBA" id="ARBA00049399"/>
    </source>
</evidence>
<dbReference type="PROSITE" id="PS00444">
    <property type="entry name" value="POLYPRENYL_SYNTHASE_2"/>
    <property type="match status" value="1"/>
</dbReference>
<dbReference type="Proteomes" id="UP000199689">
    <property type="component" value="Unassembled WGS sequence"/>
</dbReference>
<dbReference type="Gene3D" id="1.10.600.10">
    <property type="entry name" value="Farnesyl Diphosphate Synthase"/>
    <property type="match status" value="1"/>
</dbReference>
<dbReference type="PROSITE" id="PS00723">
    <property type="entry name" value="POLYPRENYL_SYNTHASE_1"/>
    <property type="match status" value="1"/>
</dbReference>
<comment type="catalytic activity">
    <reaction evidence="11">
        <text>isopentenyl diphosphate + (2E)-geranyl diphosphate = (2E,6E)-farnesyl diphosphate + diphosphate</text>
        <dbReference type="Rhea" id="RHEA:19361"/>
        <dbReference type="ChEBI" id="CHEBI:33019"/>
        <dbReference type="ChEBI" id="CHEBI:58057"/>
        <dbReference type="ChEBI" id="CHEBI:128769"/>
        <dbReference type="ChEBI" id="CHEBI:175763"/>
        <dbReference type="EC" id="2.5.1.10"/>
    </reaction>
</comment>
<keyword evidence="6" id="KW-0479">Metal-binding</keyword>
<protein>
    <recommendedName>
        <fullName evidence="4">Farnesyl diphosphate synthase</fullName>
        <ecNumber evidence="3">2.5.1.10</ecNumber>
    </recommendedName>
    <alternativeName>
        <fullName evidence="10">(2E,6E)-farnesyl diphosphate synthase</fullName>
    </alternativeName>
    <alternativeName>
        <fullName evidence="9">Geranyltranstransferase</fullName>
    </alternativeName>
</protein>
<keyword evidence="5 12" id="KW-0808">Transferase</keyword>
<dbReference type="InterPro" id="IPR008949">
    <property type="entry name" value="Isoprenoid_synthase_dom_sf"/>
</dbReference>
<dbReference type="GO" id="GO:0005737">
    <property type="term" value="C:cytoplasm"/>
    <property type="evidence" value="ECO:0007669"/>
    <property type="project" value="UniProtKB-ARBA"/>
</dbReference>
<keyword evidence="14" id="KW-1185">Reference proteome</keyword>
<evidence type="ECO:0000256" key="4">
    <source>
        <dbReference type="ARBA" id="ARBA00015100"/>
    </source>
</evidence>
<dbReference type="FunFam" id="1.10.600.10:FF:000001">
    <property type="entry name" value="Geranylgeranyl diphosphate synthase"/>
    <property type="match status" value="1"/>
</dbReference>
<dbReference type="RefSeq" id="WP_091364106.1">
    <property type="nucleotide sequence ID" value="NZ_FMXA01000008.1"/>
</dbReference>
<dbReference type="SFLD" id="SFLDS00005">
    <property type="entry name" value="Isoprenoid_Synthase_Type_I"/>
    <property type="match status" value="1"/>
</dbReference>
<keyword evidence="8" id="KW-0414">Isoprene biosynthesis</keyword>
<evidence type="ECO:0000256" key="8">
    <source>
        <dbReference type="ARBA" id="ARBA00023229"/>
    </source>
</evidence>
<dbReference type="InterPro" id="IPR000092">
    <property type="entry name" value="Polyprenyl_synt"/>
</dbReference>
<gene>
    <name evidence="13" type="ORF">SAMN02910343_00806</name>
</gene>
<evidence type="ECO:0000256" key="1">
    <source>
        <dbReference type="ARBA" id="ARBA00001946"/>
    </source>
</evidence>
<evidence type="ECO:0000256" key="10">
    <source>
        <dbReference type="ARBA" id="ARBA00032873"/>
    </source>
</evidence>
<dbReference type="GO" id="GO:0016114">
    <property type="term" value="P:terpenoid biosynthetic process"/>
    <property type="evidence" value="ECO:0007669"/>
    <property type="project" value="UniProtKB-ARBA"/>
</dbReference>
<name>A0A1G5VQE2_9FIRM</name>
<proteinExistence type="inferred from homology"/>
<evidence type="ECO:0000256" key="12">
    <source>
        <dbReference type="RuleBase" id="RU004466"/>
    </source>
</evidence>
<dbReference type="CDD" id="cd00685">
    <property type="entry name" value="Trans_IPPS_HT"/>
    <property type="match status" value="1"/>
</dbReference>
<dbReference type="GeneID" id="87755836"/>
<dbReference type="Pfam" id="PF00348">
    <property type="entry name" value="polyprenyl_synt"/>
    <property type="match status" value="1"/>
</dbReference>